<dbReference type="GO" id="GO:0004553">
    <property type="term" value="F:hydrolase activity, hydrolyzing O-glycosyl compounds"/>
    <property type="evidence" value="ECO:0007669"/>
    <property type="project" value="InterPro"/>
</dbReference>
<feature type="compositionally biased region" description="Basic residues" evidence="2">
    <location>
        <begin position="109"/>
        <end position="118"/>
    </location>
</feature>
<organism evidence="4 5">
    <name type="scientific">Saitozyma podzolica</name>
    <dbReference type="NCBI Taxonomy" id="1890683"/>
    <lineage>
        <taxon>Eukaryota</taxon>
        <taxon>Fungi</taxon>
        <taxon>Dikarya</taxon>
        <taxon>Basidiomycota</taxon>
        <taxon>Agaricomycotina</taxon>
        <taxon>Tremellomycetes</taxon>
        <taxon>Tremellales</taxon>
        <taxon>Trimorphomycetaceae</taxon>
        <taxon>Saitozyma</taxon>
    </lineage>
</organism>
<evidence type="ECO:0000313" key="5">
    <source>
        <dbReference type="Proteomes" id="UP000279259"/>
    </source>
</evidence>
<evidence type="ECO:0000256" key="2">
    <source>
        <dbReference type="SAM" id="MobiDB-lite"/>
    </source>
</evidence>
<feature type="compositionally biased region" description="Low complexity" evidence="2">
    <location>
        <begin position="462"/>
        <end position="474"/>
    </location>
</feature>
<accession>A0A427YIS1</accession>
<evidence type="ECO:0000313" key="4">
    <source>
        <dbReference type="EMBL" id="RSH90982.1"/>
    </source>
</evidence>
<name>A0A427YIS1_9TREE</name>
<feature type="compositionally biased region" description="Polar residues" evidence="2">
    <location>
        <begin position="324"/>
        <end position="345"/>
    </location>
</feature>
<dbReference type="InterPro" id="IPR000757">
    <property type="entry name" value="Beta-glucanase-like"/>
</dbReference>
<dbReference type="PANTHER" id="PTHR10963:SF55">
    <property type="entry name" value="GLYCOSIDE HYDROLASE FAMILY 16 PROTEIN"/>
    <property type="match status" value="1"/>
</dbReference>
<feature type="compositionally biased region" description="Polar residues" evidence="2">
    <location>
        <begin position="155"/>
        <end position="166"/>
    </location>
</feature>
<dbReference type="PANTHER" id="PTHR10963">
    <property type="entry name" value="GLYCOSYL HYDROLASE-RELATED"/>
    <property type="match status" value="1"/>
</dbReference>
<protein>
    <recommendedName>
        <fullName evidence="3">GH16 domain-containing protein</fullName>
    </recommendedName>
</protein>
<dbReference type="EMBL" id="RSCD01000009">
    <property type="protein sequence ID" value="RSH90982.1"/>
    <property type="molecule type" value="Genomic_DNA"/>
</dbReference>
<dbReference type="InterPro" id="IPR013320">
    <property type="entry name" value="ConA-like_dom_sf"/>
</dbReference>
<dbReference type="STRING" id="1890683.A0A427YIS1"/>
<evidence type="ECO:0000259" key="3">
    <source>
        <dbReference type="PROSITE" id="PS51762"/>
    </source>
</evidence>
<dbReference type="Proteomes" id="UP000279259">
    <property type="component" value="Unassembled WGS sequence"/>
</dbReference>
<dbReference type="AlphaFoldDB" id="A0A427YIS1"/>
<feature type="compositionally biased region" description="Polar residues" evidence="2">
    <location>
        <begin position="587"/>
        <end position="600"/>
    </location>
</feature>
<reference evidence="4 5" key="1">
    <citation type="submission" date="2018-11" db="EMBL/GenBank/DDBJ databases">
        <title>Genome sequence of Saitozyma podzolica DSM 27192.</title>
        <authorList>
            <person name="Aliyu H."/>
            <person name="Gorte O."/>
            <person name="Ochsenreither K."/>
        </authorList>
    </citation>
    <scope>NUCLEOTIDE SEQUENCE [LARGE SCALE GENOMIC DNA]</scope>
    <source>
        <strain evidence="4 5">DSM 27192</strain>
    </source>
</reference>
<feature type="compositionally biased region" description="Low complexity" evidence="2">
    <location>
        <begin position="255"/>
        <end position="271"/>
    </location>
</feature>
<dbReference type="Gene3D" id="2.60.120.200">
    <property type="match status" value="1"/>
</dbReference>
<evidence type="ECO:0000256" key="1">
    <source>
        <dbReference type="ARBA" id="ARBA00006865"/>
    </source>
</evidence>
<dbReference type="OrthoDB" id="4781at2759"/>
<feature type="compositionally biased region" description="Low complexity" evidence="2">
    <location>
        <begin position="57"/>
        <end position="94"/>
    </location>
</feature>
<dbReference type="SUPFAM" id="SSF49899">
    <property type="entry name" value="Concanavalin A-like lectins/glucanases"/>
    <property type="match status" value="1"/>
</dbReference>
<feature type="compositionally biased region" description="Polar residues" evidence="2">
    <location>
        <begin position="424"/>
        <end position="434"/>
    </location>
</feature>
<gene>
    <name evidence="4" type="ORF">EHS25_010158</name>
</gene>
<feature type="compositionally biased region" description="Polar residues" evidence="2">
    <location>
        <begin position="1"/>
        <end position="13"/>
    </location>
</feature>
<sequence>MPPTTTPTRQATSEGIRDTTPDSHNVTVTRDDLRSGDEVISTSTSTSDHTPITFNHASFGSTSTSTSAHASASRSTSASSSLSSNTRASGSSPRRSPRPDSRSQSGGKTKAKSVRRKAINPALVELDDFGPRSTSTTSTSTSAPAFAFAEDYTPQIGSSQKPTPVSTHRPPSENPAGSIDFTRASSPPAEDDPDMPIRYNPPTPGSSMPSHFDHDPDYFPASPRSGVGSNPASPSVGGSRSPARPARGAMPQSPTAPLRITPRARTTTTAPADDEPTSPSSPPILRPSPRRQSTVVDVPHIGALPVRVLTPTSRATVTGRINHEMSSSPTRTGPQSLFRHNQPASPSGVREDDDILPPPPSVGSPSNRFGSALNGDGPVRPPRATHLRSFDPPSRASPPKKLDIPTRPTYHQTNSATHLLGSDSDPNTPASPSPSHFGANVDSFSDASPRVPAVDESDDLDAFAAAASPSMSRSLRNKAAQPQPPAIRINSLSTSPGSGAGAGPFSNSFAPRKTNSAVAPNFEPRRSFTSPFADTNRDEIDELDGGVSAGKPSFSSAVSKPESIATRRSARKPKMQPKRARRDVRNTMGNPQVSRKPFQSTRLKEGEEIYKPWLEKRDPAMRWARWITLISILIGLALAGVICWDGYNSVPKLGNICSVLNDDFSGGINTDVWTREVRLDGYGHGEFEWTTNSDNNSFVKDGTLYLVPTLTSDIIGEDAITNGYTLNLTADGTCTSTNVSQCVAVSNSSRLTVINPVRSARLTTRNSVNIKYGKVEVVAKLPTGDWLWPSIFMLPVNETYGPGPGAGRLISSRRGETTRRSRTGVSITPRAVYTGRRTYYSQQFHTFGLEWNENYMWTYIDSRVSQVISLRFGSESFWTRGKFPTTITNSTTGDVIKLTNPWAQSTNNVAPFDQAFYLTLSLGVGSTDGWFPDGEGGKPWLDDSGTAASDFWIAKDKWWNNWSSDPTVRGFAIKSVKMWKTC</sequence>
<keyword evidence="5" id="KW-1185">Reference proteome</keyword>
<proteinExistence type="inferred from homology"/>
<dbReference type="GO" id="GO:0005975">
    <property type="term" value="P:carbohydrate metabolic process"/>
    <property type="evidence" value="ECO:0007669"/>
    <property type="project" value="InterPro"/>
</dbReference>
<feature type="compositionally biased region" description="Low complexity" evidence="2">
    <location>
        <begin position="133"/>
        <end position="142"/>
    </location>
</feature>
<dbReference type="InterPro" id="IPR050546">
    <property type="entry name" value="Glycosyl_Hydrlase_16"/>
</dbReference>
<dbReference type="PROSITE" id="PS51762">
    <property type="entry name" value="GH16_2"/>
    <property type="match status" value="1"/>
</dbReference>
<feature type="region of interest" description="Disordered" evidence="2">
    <location>
        <begin position="1"/>
        <end position="600"/>
    </location>
</feature>
<feature type="domain" description="GH16" evidence="3">
    <location>
        <begin position="645"/>
        <end position="961"/>
    </location>
</feature>
<comment type="similarity">
    <text evidence="1">Belongs to the glycosyl hydrolase 16 family.</text>
</comment>
<feature type="compositionally biased region" description="Polar residues" evidence="2">
    <location>
        <begin position="227"/>
        <end position="238"/>
    </location>
</feature>
<feature type="compositionally biased region" description="Basic residues" evidence="2">
    <location>
        <begin position="568"/>
        <end position="582"/>
    </location>
</feature>
<feature type="compositionally biased region" description="Polar residues" evidence="2">
    <location>
        <begin position="40"/>
        <end position="56"/>
    </location>
</feature>
<comment type="caution">
    <text evidence="4">The sequence shown here is derived from an EMBL/GenBank/DDBJ whole genome shotgun (WGS) entry which is preliminary data.</text>
</comment>